<proteinExistence type="predicted"/>
<feature type="signal peptide" evidence="1">
    <location>
        <begin position="1"/>
        <end position="24"/>
    </location>
</feature>
<comment type="caution">
    <text evidence="2">The sequence shown here is derived from an EMBL/GenBank/DDBJ whole genome shotgun (WGS) entry which is preliminary data.</text>
</comment>
<keyword evidence="3" id="KW-1185">Reference proteome</keyword>
<dbReference type="SUPFAM" id="SSF51126">
    <property type="entry name" value="Pectin lyase-like"/>
    <property type="match status" value="2"/>
</dbReference>
<dbReference type="RefSeq" id="WP_263544210.1">
    <property type="nucleotide sequence ID" value="NZ_JAOVZO020000020.1"/>
</dbReference>
<dbReference type="AlphaFoldDB" id="A0A9X4BJZ2"/>
<organism evidence="2 3">
    <name type="scientific">Tahibacter soli</name>
    <dbReference type="NCBI Taxonomy" id="2983605"/>
    <lineage>
        <taxon>Bacteria</taxon>
        <taxon>Pseudomonadati</taxon>
        <taxon>Pseudomonadota</taxon>
        <taxon>Gammaproteobacteria</taxon>
        <taxon>Lysobacterales</taxon>
        <taxon>Rhodanobacteraceae</taxon>
        <taxon>Tahibacter</taxon>
    </lineage>
</organism>
<dbReference type="Gene3D" id="2.160.20.10">
    <property type="entry name" value="Single-stranded right-handed beta-helix, Pectin lyase-like"/>
    <property type="match status" value="1"/>
</dbReference>
<dbReference type="NCBIfam" id="NF041518">
    <property type="entry name" value="choice_anch_Q"/>
    <property type="match status" value="1"/>
</dbReference>
<dbReference type="InterPro" id="IPR012334">
    <property type="entry name" value="Pectin_lyas_fold"/>
</dbReference>
<keyword evidence="1" id="KW-0732">Signal</keyword>
<gene>
    <name evidence="2" type="ORF">OD750_021840</name>
</gene>
<dbReference type="EMBL" id="JAOVZO020000020">
    <property type="protein sequence ID" value="MDC8015193.1"/>
    <property type="molecule type" value="Genomic_DNA"/>
</dbReference>
<dbReference type="Proteomes" id="UP001139971">
    <property type="component" value="Unassembled WGS sequence"/>
</dbReference>
<sequence length="829" mass="84972">MSTIKSIKVTLLTAFALWANGTSAATFCVGTVSELASALDYYDTGAQSDEVVTIRVRQGSYNVGNALTRLFGANAADGVSLKLLGGYTANCASRQPDPRNTTIDAGNAFGSGIGIMLKGKGAATIEALTFSRFDGATSFVSADGVKMSRGEVLLVTRDFSGDSDETFCELRQNRFVRNRGNSVVSLWAAQMRFVNNLVADNALVPAIGTQSDGAAMFTLESDTDAQVTATNNTIVDNTLGPGMLINGRADSGGSGESDRLSEIVDNIVWNNPTDIVFVKPSGYVYPLVASHNLYRSASVGFPQSPSTDVRTDPRFDDALVATYRLASNSPAINRGSFIQLQGFPPRDAEGKARIVGSRVDIGAYESPIDDATTAIVTNTGDNGSNASPTPGSLRAALKAASAASGPFSIRFNMAAACPAIVSLAAPLPDVTGDVTIDGTTQPGWSPTLLFSQFNGRHCVFLNGLGKPWALHVPPTAPSTARLVVRGMVFSGFSDAAIKLEGGRNHRISGSQFGLVPLTVPNRNAIRVTGNSGGAFIGGYDDPAEQNFIAGSSAEGILLDNAAGGSTLANNVIGFQADGYGYAGNATGVAILNAKNNLLQRNSIGHSTGSGVLLSGAASTGNLLQDNGIGVGTNHGSPNTGAGVLVNFGAHHNTIGSPLDASWGGNYFVADTSPGVWISPSGGNGNSVLGNRVYGKGLDIDIGQAGPSANVPVNPASGPNNLQNWPVLASLTYDAAHGISYLAGTLNGAVKTAYRIDVYYSYGCSAGAPGRGAAQVSLAHTQITTGPLGVTPFTIGVPDGPVGPGGFLSATATDPDGNTSEIGNCVAPTP</sequence>
<dbReference type="InterPro" id="IPR011050">
    <property type="entry name" value="Pectin_lyase_fold/virulence"/>
</dbReference>
<reference evidence="2" key="1">
    <citation type="submission" date="2023-02" db="EMBL/GenBank/DDBJ databases">
        <title>Tahibacter soli sp. nov. isolated from soil.</title>
        <authorList>
            <person name="Baek J.H."/>
            <person name="Lee J.K."/>
            <person name="Choi D.G."/>
            <person name="Jeon C.O."/>
        </authorList>
    </citation>
    <scope>NUCLEOTIDE SEQUENCE</scope>
    <source>
        <strain evidence="2">BL</strain>
    </source>
</reference>
<feature type="chain" id="PRO_5040991778" evidence="1">
    <location>
        <begin position="25"/>
        <end position="829"/>
    </location>
</feature>
<evidence type="ECO:0000313" key="2">
    <source>
        <dbReference type="EMBL" id="MDC8015193.1"/>
    </source>
</evidence>
<name>A0A9X4BJZ2_9GAMM</name>
<evidence type="ECO:0000313" key="3">
    <source>
        <dbReference type="Proteomes" id="UP001139971"/>
    </source>
</evidence>
<evidence type="ECO:0000256" key="1">
    <source>
        <dbReference type="SAM" id="SignalP"/>
    </source>
</evidence>
<protein>
    <submittedName>
        <fullName evidence="2">Right-handed parallel beta-helix repeat-containing protein</fullName>
    </submittedName>
</protein>
<accession>A0A9X4BJZ2</accession>
<dbReference type="InterPro" id="IPR059226">
    <property type="entry name" value="Choice_anch_Q_dom"/>
</dbReference>